<keyword evidence="5" id="KW-1185">Reference proteome</keyword>
<protein>
    <submittedName>
        <fullName evidence="4">Sugar phosphate nucleotidyltransferase</fullName>
    </submittedName>
</protein>
<dbReference type="InterPro" id="IPR005835">
    <property type="entry name" value="NTP_transferase_dom"/>
</dbReference>
<name>A0ABT2TBT7_9FIRM</name>
<dbReference type="RefSeq" id="WP_059068982.1">
    <property type="nucleotide sequence ID" value="NZ_JAOQJX010000012.1"/>
</dbReference>
<dbReference type="Gene3D" id="3.90.550.10">
    <property type="entry name" value="Spore Coat Polysaccharide Biosynthesis Protein SpsA, Chain A"/>
    <property type="match status" value="1"/>
</dbReference>
<keyword evidence="2" id="KW-0548">Nucleotidyltransferase</keyword>
<evidence type="ECO:0000259" key="3">
    <source>
        <dbReference type="Pfam" id="PF00483"/>
    </source>
</evidence>
<dbReference type="PANTHER" id="PTHR43584">
    <property type="entry name" value="NUCLEOTIDYL TRANSFERASE"/>
    <property type="match status" value="1"/>
</dbReference>
<sequence length="305" mass="34030">MSRATLVVMAAGIGSRFGGGIKQLEPVGPNGEIIMDYSIYDALEAGFDKVVFVIRKNLEEDFKAVIGNRIEKIVEVEYAYQEVEDIPKAYKKRFAGRTKPWGTGQAILCCKELVDTPFLVINADDYYGKEAFAKAYAYLTTPVKTDKIQICMVSFVLKNTLSDNGGVTRGVCHVDEDGYLLDITETHHIEKDGENAVIREEGKEIVLDANLPVSMNMWGLNPTFFGVLEVGFAEFLDNIKEEDLKAEYLLPTLIGSLLAEKKLEVKVLESPDEWFGVTYKEDKETVVNAIRGLIQNGVYPSTLFE</sequence>
<evidence type="ECO:0000256" key="2">
    <source>
        <dbReference type="ARBA" id="ARBA00022695"/>
    </source>
</evidence>
<organism evidence="4 5">
    <name type="scientific">Faecalicatena acetigenes</name>
    <dbReference type="NCBI Taxonomy" id="2981790"/>
    <lineage>
        <taxon>Bacteria</taxon>
        <taxon>Bacillati</taxon>
        <taxon>Bacillota</taxon>
        <taxon>Clostridia</taxon>
        <taxon>Lachnospirales</taxon>
        <taxon>Lachnospiraceae</taxon>
        <taxon>Faecalicatena</taxon>
    </lineage>
</organism>
<dbReference type="InterPro" id="IPR029044">
    <property type="entry name" value="Nucleotide-diphossugar_trans"/>
</dbReference>
<comment type="caution">
    <text evidence="4">The sequence shown here is derived from an EMBL/GenBank/DDBJ whole genome shotgun (WGS) entry which is preliminary data.</text>
</comment>
<feature type="domain" description="Nucleotidyl transferase" evidence="3">
    <location>
        <begin position="7"/>
        <end position="137"/>
    </location>
</feature>
<dbReference type="InterPro" id="IPR050065">
    <property type="entry name" value="GlmU-like"/>
</dbReference>
<gene>
    <name evidence="4" type="ORF">OCV51_08810</name>
</gene>
<accession>A0ABT2TBT7</accession>
<evidence type="ECO:0000313" key="4">
    <source>
        <dbReference type="EMBL" id="MCU6747749.1"/>
    </source>
</evidence>
<reference evidence="4 5" key="1">
    <citation type="journal article" date="2021" name="ISME Commun">
        <title>Automated analysis of genomic sequences facilitates high-throughput and comprehensive description of bacteria.</title>
        <authorList>
            <person name="Hitch T.C.A."/>
        </authorList>
    </citation>
    <scope>NUCLEOTIDE SEQUENCE [LARGE SCALE GENOMIC DNA]</scope>
    <source>
        <strain evidence="4 5">H2_18</strain>
    </source>
</reference>
<dbReference type="SUPFAM" id="SSF53448">
    <property type="entry name" value="Nucleotide-diphospho-sugar transferases"/>
    <property type="match status" value="1"/>
</dbReference>
<dbReference type="EMBL" id="JAOQJX010000012">
    <property type="protein sequence ID" value="MCU6747749.1"/>
    <property type="molecule type" value="Genomic_DNA"/>
</dbReference>
<proteinExistence type="predicted"/>
<keyword evidence="1" id="KW-0808">Transferase</keyword>
<dbReference type="Proteomes" id="UP001652394">
    <property type="component" value="Unassembled WGS sequence"/>
</dbReference>
<evidence type="ECO:0000256" key="1">
    <source>
        <dbReference type="ARBA" id="ARBA00022679"/>
    </source>
</evidence>
<dbReference type="Pfam" id="PF00483">
    <property type="entry name" value="NTP_transferase"/>
    <property type="match status" value="1"/>
</dbReference>
<evidence type="ECO:0000313" key="5">
    <source>
        <dbReference type="Proteomes" id="UP001652394"/>
    </source>
</evidence>
<dbReference type="PANTHER" id="PTHR43584:SF8">
    <property type="entry name" value="N-ACETYLMURAMATE ALPHA-1-PHOSPHATE URIDYLYLTRANSFERASE"/>
    <property type="match status" value="1"/>
</dbReference>